<dbReference type="EMBL" id="JAWJWF010000001">
    <property type="protein sequence ID" value="KAK6640844.1"/>
    <property type="molecule type" value="Genomic_DNA"/>
</dbReference>
<comment type="caution">
    <text evidence="1">The sequence shown here is derived from an EMBL/GenBank/DDBJ whole genome shotgun (WGS) entry which is preliminary data.</text>
</comment>
<dbReference type="Proteomes" id="UP001359485">
    <property type="component" value="Unassembled WGS sequence"/>
</dbReference>
<evidence type="ECO:0000313" key="2">
    <source>
        <dbReference type="Proteomes" id="UP001359485"/>
    </source>
</evidence>
<organism evidence="1 2">
    <name type="scientific">Polyplax serrata</name>
    <name type="common">Common mouse louse</name>
    <dbReference type="NCBI Taxonomy" id="468196"/>
    <lineage>
        <taxon>Eukaryota</taxon>
        <taxon>Metazoa</taxon>
        <taxon>Ecdysozoa</taxon>
        <taxon>Arthropoda</taxon>
        <taxon>Hexapoda</taxon>
        <taxon>Insecta</taxon>
        <taxon>Pterygota</taxon>
        <taxon>Neoptera</taxon>
        <taxon>Paraneoptera</taxon>
        <taxon>Psocodea</taxon>
        <taxon>Troctomorpha</taxon>
        <taxon>Phthiraptera</taxon>
        <taxon>Anoplura</taxon>
        <taxon>Polyplacidae</taxon>
        <taxon>Polyplax</taxon>
    </lineage>
</organism>
<proteinExistence type="predicted"/>
<accession>A0ABR1BFE0</accession>
<keyword evidence="2" id="KW-1185">Reference proteome</keyword>
<name>A0ABR1BFE0_POLSC</name>
<sequence>MEAGRFEHGANSSLKDLTLSVNSRGDVGQMPDFAPDDLQIFIFDIHLPTYLPADLPKTLRLRSCSRPRLRKTHTLRQVEIDVPKDMPDRFRKAILESDKWGQFLKQELSSQYAATRADAKDLGEKVENPRLTFSFTGKLPTSPGLDLLLRG</sequence>
<protein>
    <submittedName>
        <fullName evidence="1">Uncharacterized protein</fullName>
    </submittedName>
</protein>
<reference evidence="1 2" key="1">
    <citation type="submission" date="2023-09" db="EMBL/GenBank/DDBJ databases">
        <title>Genomes of two closely related lineages of the louse Polyplax serrata with different host specificities.</title>
        <authorList>
            <person name="Martinu J."/>
            <person name="Tarabai H."/>
            <person name="Stefka J."/>
            <person name="Hypsa V."/>
        </authorList>
    </citation>
    <scope>NUCLEOTIDE SEQUENCE [LARGE SCALE GENOMIC DNA]</scope>
    <source>
        <strain evidence="1">98ZLc_SE</strain>
    </source>
</reference>
<evidence type="ECO:0000313" key="1">
    <source>
        <dbReference type="EMBL" id="KAK6640844.1"/>
    </source>
</evidence>
<gene>
    <name evidence="1" type="ORF">RUM44_012542</name>
</gene>